<proteinExistence type="predicted"/>
<reference evidence="2 3" key="1">
    <citation type="journal article" date="2019" name="Environ. Microbiol.">
        <title>At the nexus of three kingdoms: the genome of the mycorrhizal fungus Gigaspora margarita provides insights into plant, endobacterial and fungal interactions.</title>
        <authorList>
            <person name="Venice F."/>
            <person name="Ghignone S."/>
            <person name="Salvioli di Fossalunga A."/>
            <person name="Amselem J."/>
            <person name="Novero M."/>
            <person name="Xianan X."/>
            <person name="Sedzielewska Toro K."/>
            <person name="Morin E."/>
            <person name="Lipzen A."/>
            <person name="Grigoriev I.V."/>
            <person name="Henrissat B."/>
            <person name="Martin F.M."/>
            <person name="Bonfante P."/>
        </authorList>
    </citation>
    <scope>NUCLEOTIDE SEQUENCE [LARGE SCALE GENOMIC DNA]</scope>
    <source>
        <strain evidence="2 3">BEG34</strain>
    </source>
</reference>
<dbReference type="Proteomes" id="UP000439903">
    <property type="component" value="Unassembled WGS sequence"/>
</dbReference>
<evidence type="ECO:0000259" key="1">
    <source>
        <dbReference type="PROSITE" id="PS50188"/>
    </source>
</evidence>
<evidence type="ECO:0000313" key="2">
    <source>
        <dbReference type="EMBL" id="KAF0392209.1"/>
    </source>
</evidence>
<dbReference type="InterPro" id="IPR050672">
    <property type="entry name" value="FBXO45-Fsn/SPSB_families"/>
</dbReference>
<comment type="caution">
    <text evidence="2">The sequence shown here is derived from an EMBL/GenBank/DDBJ whole genome shotgun (WGS) entry which is preliminary data.</text>
</comment>
<dbReference type="InterPro" id="IPR013320">
    <property type="entry name" value="ConA-like_dom_sf"/>
</dbReference>
<dbReference type="InterPro" id="IPR001870">
    <property type="entry name" value="B30.2/SPRY"/>
</dbReference>
<dbReference type="EMBL" id="WTPW01002196">
    <property type="protein sequence ID" value="KAF0392209.1"/>
    <property type="molecule type" value="Genomic_DNA"/>
</dbReference>
<dbReference type="PANTHER" id="PTHR12245:SF5">
    <property type="entry name" value="SPRY DOMAIN-CONTAINING SOCS BOX PROTEIN 3"/>
    <property type="match status" value="1"/>
</dbReference>
<name>A0A8H3X3D7_GIGMA</name>
<sequence>MDLPTSWNLDDKPTHLNVDSSGLRVNQDSNQFGAIRANHPIPPQCKLFYFEVDIIGEVKNERIVIGLCEKSYNLNNTNGLGCDDRSWGYFGYNGTVWYSSNSRTYGPSFSTGDTIGCCLNFKNNTVFFTKNGINLGIAIRNLKGTLYPCVGLHSKVEATIEVNFGSRKFKYEATTSNDMANLH</sequence>
<dbReference type="InterPro" id="IPR003877">
    <property type="entry name" value="SPRY_dom"/>
</dbReference>
<dbReference type="Gene3D" id="2.60.120.920">
    <property type="match status" value="1"/>
</dbReference>
<dbReference type="OrthoDB" id="25503at2759"/>
<organism evidence="2 3">
    <name type="scientific">Gigaspora margarita</name>
    <dbReference type="NCBI Taxonomy" id="4874"/>
    <lineage>
        <taxon>Eukaryota</taxon>
        <taxon>Fungi</taxon>
        <taxon>Fungi incertae sedis</taxon>
        <taxon>Mucoromycota</taxon>
        <taxon>Glomeromycotina</taxon>
        <taxon>Glomeromycetes</taxon>
        <taxon>Diversisporales</taxon>
        <taxon>Gigasporaceae</taxon>
        <taxon>Gigaspora</taxon>
    </lineage>
</organism>
<feature type="domain" description="B30.2/SPRY" evidence="1">
    <location>
        <begin position="1"/>
        <end position="169"/>
    </location>
</feature>
<evidence type="ECO:0000313" key="3">
    <source>
        <dbReference type="Proteomes" id="UP000439903"/>
    </source>
</evidence>
<dbReference type="Pfam" id="PF00622">
    <property type="entry name" value="SPRY"/>
    <property type="match status" value="1"/>
</dbReference>
<dbReference type="InterPro" id="IPR043136">
    <property type="entry name" value="B30.2/SPRY_sf"/>
</dbReference>
<dbReference type="SMART" id="SM00449">
    <property type="entry name" value="SPRY"/>
    <property type="match status" value="1"/>
</dbReference>
<dbReference type="SUPFAM" id="SSF49899">
    <property type="entry name" value="Concanavalin A-like lectins/glucanases"/>
    <property type="match status" value="1"/>
</dbReference>
<accession>A0A8H3X3D7</accession>
<keyword evidence="3" id="KW-1185">Reference proteome</keyword>
<dbReference type="PANTHER" id="PTHR12245">
    <property type="entry name" value="SPRY DOMAIN CONTAINING SOCS BOX PROTEIN"/>
    <property type="match status" value="1"/>
</dbReference>
<dbReference type="AlphaFoldDB" id="A0A8H3X3D7"/>
<dbReference type="PROSITE" id="PS50188">
    <property type="entry name" value="B302_SPRY"/>
    <property type="match status" value="1"/>
</dbReference>
<protein>
    <submittedName>
        <fullName evidence="2">SPRY-domain-containing protein</fullName>
    </submittedName>
</protein>
<gene>
    <name evidence="2" type="ORF">F8M41_010561</name>
</gene>